<dbReference type="PANTHER" id="PTHR30570">
    <property type="entry name" value="PERIPLASMIC PHOSPHATE BINDING COMPONENT OF PHOSPHATE ABC TRANSPORTER"/>
    <property type="match status" value="1"/>
</dbReference>
<reference evidence="4 5" key="1">
    <citation type="journal article" date="2020" name="Biotechnol. Biofuels">
        <title>New insights from the biogas microbiome by comprehensive genome-resolved metagenomics of nearly 1600 species originating from multiple anaerobic digesters.</title>
        <authorList>
            <person name="Campanaro S."/>
            <person name="Treu L."/>
            <person name="Rodriguez-R L.M."/>
            <person name="Kovalovszki A."/>
            <person name="Ziels R.M."/>
            <person name="Maus I."/>
            <person name="Zhu X."/>
            <person name="Kougias P.G."/>
            <person name="Basile A."/>
            <person name="Luo G."/>
            <person name="Schluter A."/>
            <person name="Konstantinidis K.T."/>
            <person name="Angelidaki I."/>
        </authorList>
    </citation>
    <scope>NUCLEOTIDE SEQUENCE [LARGE SCALE GENOMIC DNA]</scope>
    <source>
        <strain evidence="4">AS23ysBPME_344</strain>
    </source>
</reference>
<sequence>MMPRRILPAVTTVTAAAVLLTGCTPTSVDPVRVTGSSTVAPITAHMARAQQVAIEQTTDGTLDGFEEFCRGESHINNASVPITDDLAALCAENDIEFIELPIALDALSVVRNSANGAVRDLTMEELGAIWAPDSAVTTWADVRDGWPDEEIVLVGRPEGSGTFDYFTTAVNGEAGQIREDYRATDDIDELTGWIAGDADALGFMGIGNYLAADEEDRNVMATVAVDGVEPSLAGVQDGSYQALTRPLFLYVSVAALEEREDLEDFVSGYLDEVHDHLPLVYYYRFQEETYDKVRARFDERVTGSLLDGVPQDDVDIEALL</sequence>
<dbReference type="PROSITE" id="PS51257">
    <property type="entry name" value="PROKAR_LIPOPROTEIN"/>
    <property type="match status" value="1"/>
</dbReference>
<evidence type="ECO:0000259" key="3">
    <source>
        <dbReference type="Pfam" id="PF12849"/>
    </source>
</evidence>
<feature type="signal peptide" evidence="2">
    <location>
        <begin position="1"/>
        <end position="15"/>
    </location>
</feature>
<dbReference type="EMBL" id="JAAYSN010000040">
    <property type="protein sequence ID" value="NLP38466.1"/>
    <property type="molecule type" value="Genomic_DNA"/>
</dbReference>
<dbReference type="Gene3D" id="3.40.190.10">
    <property type="entry name" value="Periplasmic binding protein-like II"/>
    <property type="match status" value="2"/>
</dbReference>
<evidence type="ECO:0000313" key="4">
    <source>
        <dbReference type="EMBL" id="NLP38466.1"/>
    </source>
</evidence>
<dbReference type="Pfam" id="PF12849">
    <property type="entry name" value="PBP_like_2"/>
    <property type="match status" value="1"/>
</dbReference>
<gene>
    <name evidence="4" type="ORF">GX356_01910</name>
</gene>
<evidence type="ECO:0000256" key="1">
    <source>
        <dbReference type="ARBA" id="ARBA00022729"/>
    </source>
</evidence>
<proteinExistence type="predicted"/>
<name>A0A7X8MVI9_9CORY</name>
<organism evidence="4 5">
    <name type="scientific">Corynebacterium pollutisoli</name>
    <dbReference type="NCBI Taxonomy" id="1610489"/>
    <lineage>
        <taxon>Bacteria</taxon>
        <taxon>Bacillati</taxon>
        <taxon>Actinomycetota</taxon>
        <taxon>Actinomycetes</taxon>
        <taxon>Mycobacteriales</taxon>
        <taxon>Corynebacteriaceae</taxon>
        <taxon>Corynebacterium</taxon>
    </lineage>
</organism>
<feature type="domain" description="PBP" evidence="3">
    <location>
        <begin position="25"/>
        <end position="269"/>
    </location>
</feature>
<evidence type="ECO:0000256" key="2">
    <source>
        <dbReference type="SAM" id="SignalP"/>
    </source>
</evidence>
<dbReference type="InterPro" id="IPR050811">
    <property type="entry name" value="Phosphate_ABC_transporter"/>
</dbReference>
<accession>A0A7X8MVI9</accession>
<dbReference type="AlphaFoldDB" id="A0A7X8MVI9"/>
<dbReference type="PANTHER" id="PTHR30570:SF1">
    <property type="entry name" value="PHOSPHATE-BINDING PROTEIN PSTS"/>
    <property type="match status" value="1"/>
</dbReference>
<dbReference type="InterPro" id="IPR024370">
    <property type="entry name" value="PBP_domain"/>
</dbReference>
<dbReference type="SUPFAM" id="SSF53850">
    <property type="entry name" value="Periplasmic binding protein-like II"/>
    <property type="match status" value="1"/>
</dbReference>
<dbReference type="Proteomes" id="UP000568696">
    <property type="component" value="Unassembled WGS sequence"/>
</dbReference>
<evidence type="ECO:0000313" key="5">
    <source>
        <dbReference type="Proteomes" id="UP000568696"/>
    </source>
</evidence>
<comment type="caution">
    <text evidence="4">The sequence shown here is derived from an EMBL/GenBank/DDBJ whole genome shotgun (WGS) entry which is preliminary data.</text>
</comment>
<feature type="chain" id="PRO_5038831674" evidence="2">
    <location>
        <begin position="16"/>
        <end position="320"/>
    </location>
</feature>
<protein>
    <submittedName>
        <fullName evidence="4">Phosphate ABC transporter substrate-binding protein</fullName>
    </submittedName>
</protein>
<keyword evidence="1 2" id="KW-0732">Signal</keyword>